<dbReference type="InterPro" id="IPR039494">
    <property type="entry name" value="F8A"/>
</dbReference>
<dbReference type="AlphaFoldDB" id="A0A8B8CF11"/>
<accession>A0A8B8CF11</accession>
<dbReference type="PANTHER" id="PTHR16797">
    <property type="entry name" value="FACTOR VIII-ASSOCIATED GENE 1"/>
    <property type="match status" value="1"/>
</dbReference>
<name>A0A8B8CF11_CRAVI</name>
<dbReference type="GeneID" id="111118543"/>
<evidence type="ECO:0000313" key="1">
    <source>
        <dbReference type="Proteomes" id="UP000694844"/>
    </source>
</evidence>
<dbReference type="KEGG" id="cvn:111118543"/>
<proteinExistence type="predicted"/>
<dbReference type="InterPro" id="IPR011990">
    <property type="entry name" value="TPR-like_helical_dom_sf"/>
</dbReference>
<dbReference type="PANTHER" id="PTHR16797:SF4">
    <property type="entry name" value="40-KDA HUNTINGTIN-ASSOCIATED PROTEIN"/>
    <property type="match status" value="1"/>
</dbReference>
<dbReference type="Proteomes" id="UP000694844">
    <property type="component" value="Chromosome 2"/>
</dbReference>
<keyword evidence="1" id="KW-1185">Reference proteome</keyword>
<protein>
    <submittedName>
        <fullName evidence="2">Factor VIII intron 22 protein-like</fullName>
    </submittedName>
</protein>
<reference evidence="2" key="1">
    <citation type="submission" date="2025-08" db="UniProtKB">
        <authorList>
            <consortium name="RefSeq"/>
        </authorList>
    </citation>
    <scope>IDENTIFICATION</scope>
    <source>
        <tissue evidence="2">Whole sample</tissue>
    </source>
</reference>
<dbReference type="GO" id="GO:0005769">
    <property type="term" value="C:early endosome"/>
    <property type="evidence" value="ECO:0007669"/>
    <property type="project" value="TreeGrafter"/>
</dbReference>
<gene>
    <name evidence="2" type="primary">LOC111118543</name>
</gene>
<dbReference type="Gene3D" id="1.25.40.10">
    <property type="entry name" value="Tetratricopeptide repeat domain"/>
    <property type="match status" value="1"/>
</dbReference>
<sequence length="316" mass="35273">MEKDYDVLGKYRAVSNKLKKRFLKRPNVAEGIEQYSSLSKLLKEQECQQYAAFCALAQARCEHTMVNAAGESQSLTEAARNFLEAEVANQDLQCPSFNEHLTAAINCYSHAIRVHIENNSAALAAALSMELGNALKKLNKPGEAMAHFQRAAELQSHSPLDCLQSLREVTSCKISIKDYDGALSVLTEMAYLAQERGGSSITGRPVGAYCDFLCHCEISRVLLLMMLQPTPQRIRPEHAQTLEKYTWDFNDDNSTVQYLGEDLFLVLQSIVMACQSSDLSSLRILQTELWPLLSTEQNHLLFLVIQELSHPSGEGI</sequence>
<organism evidence="1 2">
    <name type="scientific">Crassostrea virginica</name>
    <name type="common">Eastern oyster</name>
    <dbReference type="NCBI Taxonomy" id="6565"/>
    <lineage>
        <taxon>Eukaryota</taxon>
        <taxon>Metazoa</taxon>
        <taxon>Spiralia</taxon>
        <taxon>Lophotrochozoa</taxon>
        <taxon>Mollusca</taxon>
        <taxon>Bivalvia</taxon>
        <taxon>Autobranchia</taxon>
        <taxon>Pteriomorphia</taxon>
        <taxon>Ostreida</taxon>
        <taxon>Ostreoidea</taxon>
        <taxon>Ostreidae</taxon>
        <taxon>Crassostrea</taxon>
    </lineage>
</organism>
<dbReference type="RefSeq" id="XP_022313769.1">
    <property type="nucleotide sequence ID" value="XM_022458061.1"/>
</dbReference>
<evidence type="ECO:0000313" key="2">
    <source>
        <dbReference type="RefSeq" id="XP_022313769.1"/>
    </source>
</evidence>
<dbReference type="GO" id="GO:0099518">
    <property type="term" value="P:vesicle cytoskeletal trafficking"/>
    <property type="evidence" value="ECO:0007669"/>
    <property type="project" value="TreeGrafter"/>
</dbReference>
<dbReference type="OrthoDB" id="10249246at2759"/>
<dbReference type="SUPFAM" id="SSF48452">
    <property type="entry name" value="TPR-like"/>
    <property type="match status" value="1"/>
</dbReference>